<dbReference type="PANTHER" id="PTHR33734">
    <property type="entry name" value="LYSM DOMAIN-CONTAINING GPI-ANCHORED PROTEIN 2"/>
    <property type="match status" value="1"/>
</dbReference>
<dbReference type="CDD" id="cd16894">
    <property type="entry name" value="MltD-like"/>
    <property type="match status" value="1"/>
</dbReference>
<dbReference type="GO" id="GO:0008932">
    <property type="term" value="F:lytic endotransglycosylase activity"/>
    <property type="evidence" value="ECO:0007669"/>
    <property type="project" value="TreeGrafter"/>
</dbReference>
<name>Q12MM1_SHEDO</name>
<dbReference type="EMBL" id="CP000302">
    <property type="protein sequence ID" value="ABE55305.1"/>
    <property type="molecule type" value="Genomic_DNA"/>
</dbReference>
<proteinExistence type="inferred from homology"/>
<dbReference type="RefSeq" id="WP_011496461.1">
    <property type="nucleotide sequence ID" value="NC_007954.1"/>
</dbReference>
<dbReference type="InterPro" id="IPR008258">
    <property type="entry name" value="Transglycosylase_SLT_dom_1"/>
</dbReference>
<accession>Q12MM1</accession>
<dbReference type="SUPFAM" id="SSF53955">
    <property type="entry name" value="Lysozyme-like"/>
    <property type="match status" value="1"/>
</dbReference>
<protein>
    <submittedName>
        <fullName evidence="3">Lytic transglycosylase, catalytic</fullName>
    </submittedName>
</protein>
<reference evidence="3 4" key="1">
    <citation type="submission" date="2006-03" db="EMBL/GenBank/DDBJ databases">
        <title>Complete sequence of Shewanella denitrificans OS217.</title>
        <authorList>
            <consortium name="US DOE Joint Genome Institute"/>
            <person name="Copeland A."/>
            <person name="Lucas S."/>
            <person name="Lapidus A."/>
            <person name="Barry K."/>
            <person name="Detter J.C."/>
            <person name="Glavina del Rio T."/>
            <person name="Hammon N."/>
            <person name="Israni S."/>
            <person name="Dalin E."/>
            <person name="Tice H."/>
            <person name="Pitluck S."/>
            <person name="Brettin T."/>
            <person name="Bruce D."/>
            <person name="Han C."/>
            <person name="Tapia R."/>
            <person name="Gilna P."/>
            <person name="Kiss H."/>
            <person name="Schmutz J."/>
            <person name="Larimer F."/>
            <person name="Land M."/>
            <person name="Hauser L."/>
            <person name="Kyrpides N."/>
            <person name="Lykidis A."/>
            <person name="Richardson P."/>
        </authorList>
    </citation>
    <scope>NUCLEOTIDE SEQUENCE [LARGE SCALE GENOMIC DNA]</scope>
    <source>
        <strain evidence="4">OS217 / ATCC BAA-1090 / DSM 15013</strain>
    </source>
</reference>
<dbReference type="PROSITE" id="PS51782">
    <property type="entry name" value="LYSM"/>
    <property type="match status" value="3"/>
</dbReference>
<dbReference type="Pfam" id="PF01464">
    <property type="entry name" value="SLT"/>
    <property type="match status" value="1"/>
</dbReference>
<organism evidence="3 4">
    <name type="scientific">Shewanella denitrificans (strain OS217 / ATCC BAA-1090 / DSM 15013)</name>
    <dbReference type="NCBI Taxonomy" id="318161"/>
    <lineage>
        <taxon>Bacteria</taxon>
        <taxon>Pseudomonadati</taxon>
        <taxon>Pseudomonadota</taxon>
        <taxon>Gammaproteobacteria</taxon>
        <taxon>Alteromonadales</taxon>
        <taxon>Shewanellaceae</taxon>
        <taxon>Shewanella</taxon>
    </lineage>
</organism>
<dbReference type="CAZy" id="GH23">
    <property type="family name" value="Glycoside Hydrolase Family 23"/>
</dbReference>
<dbReference type="CDD" id="cd00118">
    <property type="entry name" value="LysM"/>
    <property type="match status" value="3"/>
</dbReference>
<dbReference type="HOGENOM" id="CLU_009520_1_4_6"/>
<dbReference type="Gene3D" id="3.10.350.10">
    <property type="entry name" value="LysM domain"/>
    <property type="match status" value="3"/>
</dbReference>
<feature type="domain" description="LysM" evidence="2">
    <location>
        <begin position="334"/>
        <end position="377"/>
    </location>
</feature>
<dbReference type="eggNOG" id="COG1388">
    <property type="taxonomic scope" value="Bacteria"/>
</dbReference>
<dbReference type="GO" id="GO:0000270">
    <property type="term" value="P:peptidoglycan metabolic process"/>
    <property type="evidence" value="ECO:0007669"/>
    <property type="project" value="InterPro"/>
</dbReference>
<dbReference type="InterPro" id="IPR018392">
    <property type="entry name" value="LysM"/>
</dbReference>
<evidence type="ECO:0000259" key="2">
    <source>
        <dbReference type="PROSITE" id="PS51782"/>
    </source>
</evidence>
<dbReference type="InterPro" id="IPR000189">
    <property type="entry name" value="Transglyc_AS"/>
</dbReference>
<dbReference type="PROSITE" id="PS51257">
    <property type="entry name" value="PROKAR_LIPOPROTEIN"/>
    <property type="match status" value="1"/>
</dbReference>
<dbReference type="OrthoDB" id="9815002at2"/>
<dbReference type="KEGG" id="sdn:Sden_2022"/>
<comment type="similarity">
    <text evidence="1">Belongs to the transglycosylase Slt family.</text>
</comment>
<dbReference type="GO" id="GO:0016020">
    <property type="term" value="C:membrane"/>
    <property type="evidence" value="ECO:0007669"/>
    <property type="project" value="InterPro"/>
</dbReference>
<keyword evidence="4" id="KW-1185">Reference proteome</keyword>
<evidence type="ECO:0000313" key="3">
    <source>
        <dbReference type="EMBL" id="ABE55305.1"/>
    </source>
</evidence>
<dbReference type="SMART" id="SM00257">
    <property type="entry name" value="LysM"/>
    <property type="match status" value="3"/>
</dbReference>
<dbReference type="STRING" id="318161.Sden_2022"/>
<dbReference type="PANTHER" id="PTHR33734:SF22">
    <property type="entry name" value="MEMBRANE-BOUND LYTIC MUREIN TRANSGLYCOSYLASE D"/>
    <property type="match status" value="1"/>
</dbReference>
<dbReference type="InterPro" id="IPR036779">
    <property type="entry name" value="LysM_dom_sf"/>
</dbReference>
<sequence>MRSTSYLIAGGLAFLAGCQTLPQKQTQTQAASVEETIEYKRKPTGNQSLERIQEDVVQTQNLWSKLAQEMQLPIADNALIEEYRQWYIKHPKHLRIISKRAAPFLQYIIAELEKNNLPLELALLPIVESAYNPKAVSPGKAAGLWQLTLPTAGNLGIKMNWWYDGRQDVAASTAAAIKLLTYLHKKMDNNWLYAVAAYNTGEGRVLSAIKHNQARDKSSDFWSLSLPKTTRHYVPQLLALADVIKNADKYGIKLTPINDIPRLTLVNIESQMDLSLAAEMAQISVEELKAINPGLNRWATSPVGPHQLFVPAEKAKVFNQALAKVDNESKLNWVRYKIKSGDSISKIADQFETSAKLIRSSNGLNGNNIVAGRYLIIPVAGKDPDLASLSNDQVIARRPQVKTSNAKLVHTIKSGDSLWEIAKKYGVSIPQISKWNNLTMSSRLQIGRDLTIWLNETSAAQASRIVNYKVRSGDSLARIAAKYKVSVAELVEWNSLQKNKYLQPGQILKLVIDNQATS</sequence>
<feature type="domain" description="LysM" evidence="2">
    <location>
        <begin position="408"/>
        <end position="452"/>
    </location>
</feature>
<dbReference type="Pfam" id="PF01476">
    <property type="entry name" value="LysM"/>
    <property type="match status" value="3"/>
</dbReference>
<dbReference type="Gene3D" id="1.10.530.10">
    <property type="match status" value="1"/>
</dbReference>
<dbReference type="SUPFAM" id="SSF54106">
    <property type="entry name" value="LysM domain"/>
    <property type="match status" value="3"/>
</dbReference>
<feature type="domain" description="LysM" evidence="2">
    <location>
        <begin position="466"/>
        <end position="510"/>
    </location>
</feature>
<dbReference type="eggNOG" id="COG0741">
    <property type="taxonomic scope" value="Bacteria"/>
</dbReference>
<dbReference type="PROSITE" id="PS00922">
    <property type="entry name" value="TRANSGLYCOSYLASE"/>
    <property type="match status" value="1"/>
</dbReference>
<dbReference type="Proteomes" id="UP000001982">
    <property type="component" value="Chromosome"/>
</dbReference>
<evidence type="ECO:0000256" key="1">
    <source>
        <dbReference type="ARBA" id="ARBA00007734"/>
    </source>
</evidence>
<dbReference type="AlphaFoldDB" id="Q12MM1"/>
<gene>
    <name evidence="3" type="ordered locus">Sden_2022</name>
</gene>
<evidence type="ECO:0000313" key="4">
    <source>
        <dbReference type="Proteomes" id="UP000001982"/>
    </source>
</evidence>
<dbReference type="InterPro" id="IPR023346">
    <property type="entry name" value="Lysozyme-like_dom_sf"/>
</dbReference>